<organism evidence="2 3">
    <name type="scientific">Deinococcus psychrotolerans</name>
    <dbReference type="NCBI Taxonomy" id="2489213"/>
    <lineage>
        <taxon>Bacteria</taxon>
        <taxon>Thermotogati</taxon>
        <taxon>Deinococcota</taxon>
        <taxon>Deinococci</taxon>
        <taxon>Deinococcales</taxon>
        <taxon>Deinococcaceae</taxon>
        <taxon>Deinococcus</taxon>
    </lineage>
</organism>
<evidence type="ECO:0000313" key="3">
    <source>
        <dbReference type="Proteomes" id="UP000276417"/>
    </source>
</evidence>
<feature type="domain" description="HNH nuclease" evidence="1">
    <location>
        <begin position="22"/>
        <end position="52"/>
    </location>
</feature>
<dbReference type="Proteomes" id="UP000276417">
    <property type="component" value="Chromosome 2"/>
</dbReference>
<accession>A0A3G8YHW4</accession>
<protein>
    <recommendedName>
        <fullName evidence="1">HNH nuclease domain-containing protein</fullName>
    </recommendedName>
</protein>
<sequence>MRQKAGRKLLYHRQLASLYLEPPLELGEIVHHRDGDSTNNTRDNMMVLPSQRYHAHCVFNIKADL</sequence>
<dbReference type="OrthoDB" id="70994at2"/>
<dbReference type="EMBL" id="CP034184">
    <property type="protein sequence ID" value="AZI44440.1"/>
    <property type="molecule type" value="Genomic_DNA"/>
</dbReference>
<dbReference type="Gene3D" id="3.90.75.20">
    <property type="match status" value="1"/>
</dbReference>
<proteinExistence type="predicted"/>
<dbReference type="AlphaFoldDB" id="A0A3G8YHW4"/>
<evidence type="ECO:0000259" key="1">
    <source>
        <dbReference type="Pfam" id="PF13392"/>
    </source>
</evidence>
<dbReference type="InterPro" id="IPR044925">
    <property type="entry name" value="His-Me_finger_sf"/>
</dbReference>
<dbReference type="KEGG" id="dph:EHF33_15215"/>
<evidence type="ECO:0000313" key="2">
    <source>
        <dbReference type="EMBL" id="AZI44440.1"/>
    </source>
</evidence>
<keyword evidence="3" id="KW-1185">Reference proteome</keyword>
<dbReference type="SUPFAM" id="SSF54060">
    <property type="entry name" value="His-Me finger endonucleases"/>
    <property type="match status" value="1"/>
</dbReference>
<gene>
    <name evidence="2" type="ORF">EHF33_15215</name>
</gene>
<reference evidence="2 3" key="1">
    <citation type="submission" date="2018-11" db="EMBL/GenBank/DDBJ databases">
        <title>Deinococcus shelandsis sp. nov., isolated from South Shetland Islands soil of Antarctica.</title>
        <authorList>
            <person name="Tian J."/>
        </authorList>
    </citation>
    <scope>NUCLEOTIDE SEQUENCE [LARGE SCALE GENOMIC DNA]</scope>
    <source>
        <strain evidence="2 3">S14-83T</strain>
    </source>
</reference>
<dbReference type="Pfam" id="PF13392">
    <property type="entry name" value="HNH_3"/>
    <property type="match status" value="1"/>
</dbReference>
<dbReference type="InterPro" id="IPR003615">
    <property type="entry name" value="HNH_nuc"/>
</dbReference>
<name>A0A3G8YHW4_9DEIO</name>